<dbReference type="PANTHER" id="PTHR15921">
    <property type="entry name" value="PRE-MRNA CLEAVAGE COMPLEX II"/>
    <property type="match status" value="1"/>
</dbReference>
<dbReference type="Gene3D" id="1.25.40.90">
    <property type="match status" value="1"/>
</dbReference>
<dbReference type="GO" id="GO:0000993">
    <property type="term" value="F:RNA polymerase II complex binding"/>
    <property type="evidence" value="ECO:0007669"/>
    <property type="project" value="InterPro"/>
</dbReference>
<feature type="region of interest" description="Disordered" evidence="1">
    <location>
        <begin position="1"/>
        <end position="20"/>
    </location>
</feature>
<evidence type="ECO:0000256" key="1">
    <source>
        <dbReference type="SAM" id="MobiDB-lite"/>
    </source>
</evidence>
<dbReference type="InterPro" id="IPR047415">
    <property type="entry name" value="Pcf11_CID"/>
</dbReference>
<accession>A0A9P5SRI4</accession>
<feature type="domain" description="CID" evidence="2">
    <location>
        <begin position="21"/>
        <end position="153"/>
    </location>
</feature>
<dbReference type="InterPro" id="IPR054127">
    <property type="entry name" value="Pcf11_C"/>
</dbReference>
<dbReference type="InterPro" id="IPR006569">
    <property type="entry name" value="CID_dom"/>
</dbReference>
<feature type="region of interest" description="Disordered" evidence="1">
    <location>
        <begin position="666"/>
        <end position="752"/>
    </location>
</feature>
<feature type="compositionally biased region" description="Basic and acidic residues" evidence="1">
    <location>
        <begin position="692"/>
        <end position="701"/>
    </location>
</feature>
<dbReference type="InterPro" id="IPR021605">
    <property type="entry name" value="Pcf11_Clp1-ID"/>
</dbReference>
<dbReference type="GO" id="GO:0031124">
    <property type="term" value="P:mRNA 3'-end processing"/>
    <property type="evidence" value="ECO:0007669"/>
    <property type="project" value="InterPro"/>
</dbReference>
<reference evidence="3" key="1">
    <citation type="journal article" date="2020" name="Fungal Divers.">
        <title>Resolving the Mortierellaceae phylogeny through synthesis of multi-gene phylogenetics and phylogenomics.</title>
        <authorList>
            <person name="Vandepol N."/>
            <person name="Liber J."/>
            <person name="Desiro A."/>
            <person name="Na H."/>
            <person name="Kennedy M."/>
            <person name="Barry K."/>
            <person name="Grigoriev I.V."/>
            <person name="Miller A.N."/>
            <person name="O'Donnell K."/>
            <person name="Stajich J.E."/>
            <person name="Bonito G."/>
        </authorList>
    </citation>
    <scope>NUCLEOTIDE SEQUENCE</scope>
    <source>
        <strain evidence="3">NVP1</strain>
    </source>
</reference>
<evidence type="ECO:0000313" key="3">
    <source>
        <dbReference type="EMBL" id="KAF9334983.1"/>
    </source>
</evidence>
<dbReference type="GO" id="GO:0003729">
    <property type="term" value="F:mRNA binding"/>
    <property type="evidence" value="ECO:0007669"/>
    <property type="project" value="InterPro"/>
</dbReference>
<dbReference type="EMBL" id="JAAAUY010000121">
    <property type="protein sequence ID" value="KAF9334983.1"/>
    <property type="molecule type" value="Genomic_DNA"/>
</dbReference>
<dbReference type="InterPro" id="IPR045154">
    <property type="entry name" value="PCF11-like"/>
</dbReference>
<name>A0A9P5SRI4_9FUNG</name>
<dbReference type="CDD" id="cd16982">
    <property type="entry name" value="CID_Pcf11"/>
    <property type="match status" value="1"/>
</dbReference>
<dbReference type="Proteomes" id="UP000696485">
    <property type="component" value="Unassembled WGS sequence"/>
</dbReference>
<evidence type="ECO:0000259" key="2">
    <source>
        <dbReference type="PROSITE" id="PS51391"/>
    </source>
</evidence>
<dbReference type="PANTHER" id="PTHR15921:SF3">
    <property type="entry name" value="PRE-MRNA CLEAVAGE COMPLEX 2 PROTEIN PCF11"/>
    <property type="match status" value="1"/>
</dbReference>
<dbReference type="GO" id="GO:0005849">
    <property type="term" value="C:mRNA cleavage factor complex"/>
    <property type="evidence" value="ECO:0007669"/>
    <property type="project" value="InterPro"/>
</dbReference>
<protein>
    <recommendedName>
        <fullName evidence="2">CID domain-containing protein</fullName>
    </recommendedName>
</protein>
<evidence type="ECO:0000313" key="4">
    <source>
        <dbReference type="Proteomes" id="UP000696485"/>
    </source>
</evidence>
<gene>
    <name evidence="3" type="ORF">BG006_001145</name>
</gene>
<dbReference type="Pfam" id="PF04818">
    <property type="entry name" value="CID"/>
    <property type="match status" value="1"/>
</dbReference>
<dbReference type="GO" id="GO:0006369">
    <property type="term" value="P:termination of RNA polymerase II transcription"/>
    <property type="evidence" value="ECO:0007669"/>
    <property type="project" value="InterPro"/>
</dbReference>
<keyword evidence="4" id="KW-1185">Reference proteome</keyword>
<dbReference type="Pfam" id="PF21936">
    <property type="entry name" value="Pcf11_C"/>
    <property type="match status" value="1"/>
</dbReference>
<dbReference type="SMART" id="SM00582">
    <property type="entry name" value="RPR"/>
    <property type="match status" value="1"/>
</dbReference>
<dbReference type="SUPFAM" id="SSF48464">
    <property type="entry name" value="ENTH/VHS domain"/>
    <property type="match status" value="1"/>
</dbReference>
<comment type="caution">
    <text evidence="3">The sequence shown here is derived from an EMBL/GenBank/DDBJ whole genome shotgun (WGS) entry which is preliminary data.</text>
</comment>
<dbReference type="Pfam" id="PF11526">
    <property type="entry name" value="Pfc11_Clp1_ID"/>
    <property type="match status" value="1"/>
</dbReference>
<dbReference type="GO" id="GO:0005737">
    <property type="term" value="C:cytoplasm"/>
    <property type="evidence" value="ECO:0007669"/>
    <property type="project" value="TreeGrafter"/>
</dbReference>
<dbReference type="AlphaFoldDB" id="A0A9P5SRI4"/>
<organism evidence="3 4">
    <name type="scientific">Podila minutissima</name>
    <dbReference type="NCBI Taxonomy" id="64525"/>
    <lineage>
        <taxon>Eukaryota</taxon>
        <taxon>Fungi</taxon>
        <taxon>Fungi incertae sedis</taxon>
        <taxon>Mucoromycota</taxon>
        <taxon>Mortierellomycotina</taxon>
        <taxon>Mortierellomycetes</taxon>
        <taxon>Mortierellales</taxon>
        <taxon>Mortierellaceae</taxon>
        <taxon>Podila</taxon>
    </lineage>
</organism>
<dbReference type="PROSITE" id="PS51391">
    <property type="entry name" value="CID"/>
    <property type="match status" value="1"/>
</dbReference>
<proteinExistence type="predicted"/>
<dbReference type="InterPro" id="IPR008942">
    <property type="entry name" value="ENTH_VHS"/>
</dbReference>
<sequence length="752" mass="82895">MYQQRHQLEPHRPFQDTREQDPIQVQRLFRNELATLTFNSKPIITNLTIIAEKNPGAAKVIVPVIEERLRSAPPNQKLPMLYLIDSIIKLVGGPYLDLFERIIVNLFLDTYSVVDSSTKASIEKVLRTWPNYQTQLFSRETVARIERGMQSMRQPHGMNAQSPIINSRNPQDMYRQNANNMQYGQAPNRPQESDNVLLKDIQLLILQKRQAMIMNPADPSNAKQVGILQQLETIVKTTSLTPDKANMIRLQLAQLWTPPAAPPPASAMPPSMPPSMPMSMPGAMMPPPPSMPLGHIQQPMPPFPNMPPMPPFQHMAPPQGSMPNPPPMAQPMMAQPMMALPMPTSAPIPVPPNNVLYGAPPPSQAPAPVVPPAASDLFASLMQSGLLGPNGTLTNQLLQNVNLNRASPSPLLGAMGSPIPPPMPPAIPAAAAMDSPVVTVLRADQSELDQSVMSIGLIDLNSQDIQRRRPAAVQVMYGTPPLQCNQCGYRCPKSADAQKKMDSHLDWHFRQNRRMKDKAKKSHSRSWLVGEEDWIHSREGDLSQSQQPVFFDFGSGVNKTSKDEQALQEEIAAMREQIVSETSLAQSLRGDDPEITQTMALAAITKGCSICKEKFIKVWNDAEEEWSYKNAVVVEKLIYHTTCHADFVRSSQRQAAAAAAAAASVAMSTPTSEPDTPEAPATTLSPPMSALTHEDDKDMKALTEAAESAFQDQEMQQAGALDVPASLKRKMEQELDEQNQVASKKTILEEDS</sequence>